<evidence type="ECO:0000256" key="1">
    <source>
        <dbReference type="SAM" id="Phobius"/>
    </source>
</evidence>
<organism evidence="2 3">
    <name type="scientific">Nostoc minutum NIES-26</name>
    <dbReference type="NCBI Taxonomy" id="1844469"/>
    <lineage>
        <taxon>Bacteria</taxon>
        <taxon>Bacillati</taxon>
        <taxon>Cyanobacteriota</taxon>
        <taxon>Cyanophyceae</taxon>
        <taxon>Nostocales</taxon>
        <taxon>Nostocaceae</taxon>
        <taxon>Nostoc</taxon>
    </lineage>
</organism>
<feature type="transmembrane region" description="Helical" evidence="1">
    <location>
        <begin position="6"/>
        <end position="25"/>
    </location>
</feature>
<keyword evidence="3" id="KW-1185">Reference proteome</keyword>
<dbReference type="AlphaFoldDB" id="A0A367RR72"/>
<evidence type="ECO:0000313" key="3">
    <source>
        <dbReference type="Proteomes" id="UP000252107"/>
    </source>
</evidence>
<proteinExistence type="predicted"/>
<keyword evidence="1" id="KW-0472">Membrane</keyword>
<dbReference type="Proteomes" id="UP000252107">
    <property type="component" value="Unassembled WGS sequence"/>
</dbReference>
<protein>
    <submittedName>
        <fullName evidence="2">Uncharacterized protein</fullName>
    </submittedName>
</protein>
<evidence type="ECO:0000313" key="2">
    <source>
        <dbReference type="EMBL" id="RCJ39066.1"/>
    </source>
</evidence>
<accession>A0A367RR72</accession>
<gene>
    <name evidence="2" type="ORF">A6770_39160</name>
</gene>
<keyword evidence="1" id="KW-1133">Transmembrane helix</keyword>
<reference evidence="2" key="1">
    <citation type="submission" date="2016-04" db="EMBL/GenBank/DDBJ databases">
        <authorList>
            <person name="Tabuchi Yagui T.R."/>
        </authorList>
    </citation>
    <scope>NUCLEOTIDE SEQUENCE [LARGE SCALE GENOMIC DNA]</scope>
    <source>
        <strain evidence="2">NIES-26</strain>
    </source>
</reference>
<sequence>MVYTFYVFTYLYTVLFFRLVLLTLVKEALETVRFLDVEDWAAQVFGQSMFSKRRILFSAATDDTETA</sequence>
<name>A0A367RR72_9NOSO</name>
<comment type="caution">
    <text evidence="2">The sequence shown here is derived from an EMBL/GenBank/DDBJ whole genome shotgun (WGS) entry which is preliminary data.</text>
</comment>
<keyword evidence="1" id="KW-0812">Transmembrane</keyword>
<dbReference type="EMBL" id="LXQD01000082">
    <property type="protein sequence ID" value="RCJ39066.1"/>
    <property type="molecule type" value="Genomic_DNA"/>
</dbReference>